<keyword evidence="5" id="KW-0274">FAD</keyword>
<evidence type="ECO:0000256" key="5">
    <source>
        <dbReference type="ARBA" id="ARBA00022827"/>
    </source>
</evidence>
<comment type="cofactor">
    <cofactor evidence="1">
        <name>FAD</name>
        <dbReference type="ChEBI" id="CHEBI:57692"/>
    </cofactor>
</comment>
<evidence type="ECO:0000256" key="7">
    <source>
        <dbReference type="ARBA" id="ARBA00023033"/>
    </source>
</evidence>
<dbReference type="GO" id="GO:0110142">
    <property type="term" value="C:ubiquinone biosynthesis complex"/>
    <property type="evidence" value="ECO:0007669"/>
    <property type="project" value="UniProtKB-ARBA"/>
</dbReference>
<evidence type="ECO:0000256" key="3">
    <source>
        <dbReference type="ARBA" id="ARBA00005349"/>
    </source>
</evidence>
<dbReference type="PANTHER" id="PTHR43876">
    <property type="entry name" value="UBIQUINONE BIOSYNTHESIS MONOOXYGENASE COQ6, MITOCHONDRIAL"/>
    <property type="match status" value="1"/>
</dbReference>
<dbReference type="PANTHER" id="PTHR43876:SF7">
    <property type="entry name" value="UBIQUINONE BIOSYNTHESIS MONOOXYGENASE COQ6, MITOCHONDRIAL"/>
    <property type="match status" value="1"/>
</dbReference>
<evidence type="ECO:0000256" key="6">
    <source>
        <dbReference type="ARBA" id="ARBA00023002"/>
    </source>
</evidence>
<comment type="pathway">
    <text evidence="2">Cofactor biosynthesis; ubiquinone biosynthesis.</text>
</comment>
<dbReference type="UniPathway" id="UPA00232"/>
<dbReference type="RefSeq" id="WP_087205868.1">
    <property type="nucleotide sequence ID" value="NZ_CP021431.1"/>
</dbReference>
<sequence>MDNPAQAPILRLMKTDILIVGGGLNGPALALAAAQAGFTVTVIDSQPLPIHKDPGFDGRSYALALTSMRLLRGIGIWPEIAAHAQPMLEIKVTDGRAGEGPSPWMMHFDHAEIEEGPMGYLVEDRHLRRAFLDALAADDRITHLAGQTVVAQTVTPGGVQVTLANGDRLDASLLIGADGRKSGTAERAGIKRSGWDYGQTAVVCAVAHDKPHGGIAHQFFMPAGPLAILPLTENRSSIVWSEGRARAQELIAMDDAAFLDALKPAFGSFLGQISLTGARFSYPLNLTLANSLIADRLALVGDAAHGIHPIAGQGLNAGLRDVAALADVLAQARSRGEDIGSAQTLQRYQAWRRFDTTTLALATDTFNRLFSNDNPLIRAARDIGMGLVNSAPRLRRGFMRQAAGLNGDLPRLMQG</sequence>
<dbReference type="SUPFAM" id="SSF51905">
    <property type="entry name" value="FAD/NAD(P)-binding domain"/>
    <property type="match status" value="1"/>
</dbReference>
<dbReference type="PRINTS" id="PR00420">
    <property type="entry name" value="RNGMNOXGNASE"/>
</dbReference>
<dbReference type="Gene3D" id="3.50.50.60">
    <property type="entry name" value="FAD/NAD(P)-binding domain"/>
    <property type="match status" value="2"/>
</dbReference>
<gene>
    <name evidence="9" type="primary">ubiF</name>
    <name evidence="9" type="ORF">LOKVESSMR4R_00175</name>
</gene>
<keyword evidence="6 9" id="KW-0560">Oxidoreductase</keyword>
<dbReference type="OrthoDB" id="9796623at2"/>
<keyword evidence="10" id="KW-1185">Reference proteome</keyword>
<dbReference type="GO" id="GO:0006744">
    <property type="term" value="P:ubiquinone biosynthetic process"/>
    <property type="evidence" value="ECO:0007669"/>
    <property type="project" value="UniProtKB-UniPathway"/>
</dbReference>
<protein>
    <submittedName>
        <fullName evidence="9">2-octaprenyl-3-methyl-6-methoxy-1,4-benzoquinol hydroxylase</fullName>
        <ecNumber evidence="9">1.14.13.-</ecNumber>
    </submittedName>
</protein>
<dbReference type="InterPro" id="IPR018168">
    <property type="entry name" value="Ubi_Hdrlase_CS"/>
</dbReference>
<evidence type="ECO:0000256" key="4">
    <source>
        <dbReference type="ARBA" id="ARBA00022630"/>
    </source>
</evidence>
<evidence type="ECO:0000256" key="2">
    <source>
        <dbReference type="ARBA" id="ARBA00004749"/>
    </source>
</evidence>
<dbReference type="GO" id="GO:0071949">
    <property type="term" value="F:FAD binding"/>
    <property type="evidence" value="ECO:0007669"/>
    <property type="project" value="InterPro"/>
</dbReference>
<dbReference type="PROSITE" id="PS01304">
    <property type="entry name" value="UBIH"/>
    <property type="match status" value="1"/>
</dbReference>
<keyword evidence="4" id="KW-0285">Flavoprotein</keyword>
<keyword evidence="7" id="KW-0503">Monooxygenase</keyword>
<name>A0A1Y0E7P6_9RHOB</name>
<feature type="domain" description="FAD-binding" evidence="8">
    <location>
        <begin position="14"/>
        <end position="352"/>
    </location>
</feature>
<evidence type="ECO:0000313" key="10">
    <source>
        <dbReference type="Proteomes" id="UP000195273"/>
    </source>
</evidence>
<dbReference type="NCBIfam" id="TIGR01988">
    <property type="entry name" value="Ubi-OHases"/>
    <property type="match status" value="1"/>
</dbReference>
<dbReference type="Pfam" id="PF01494">
    <property type="entry name" value="FAD_binding_3"/>
    <property type="match status" value="1"/>
</dbReference>
<evidence type="ECO:0000256" key="1">
    <source>
        <dbReference type="ARBA" id="ARBA00001974"/>
    </source>
</evidence>
<dbReference type="EC" id="1.14.13.-" evidence="9"/>
<dbReference type="InterPro" id="IPR010971">
    <property type="entry name" value="UbiH/COQ6"/>
</dbReference>
<dbReference type="GO" id="GO:0016705">
    <property type="term" value="F:oxidoreductase activity, acting on paired donors, with incorporation or reduction of molecular oxygen"/>
    <property type="evidence" value="ECO:0007669"/>
    <property type="project" value="InterPro"/>
</dbReference>
<dbReference type="InterPro" id="IPR002938">
    <property type="entry name" value="FAD-bd"/>
</dbReference>
<evidence type="ECO:0000313" key="9">
    <source>
        <dbReference type="EMBL" id="ART99517.1"/>
    </source>
</evidence>
<dbReference type="AlphaFoldDB" id="A0A1Y0E7P6"/>
<dbReference type="KEGG" id="lvs:LOKVESSMR4R_00175"/>
<proteinExistence type="inferred from homology"/>
<dbReference type="STRING" id="1122181.GCA_000382265_03353"/>
<dbReference type="InterPro" id="IPR051205">
    <property type="entry name" value="UbiH/COQ6_monooxygenase"/>
</dbReference>
<comment type="similarity">
    <text evidence="3">Belongs to the UbiH/COQ6 family.</text>
</comment>
<dbReference type="InterPro" id="IPR036188">
    <property type="entry name" value="FAD/NAD-bd_sf"/>
</dbReference>
<reference evidence="9 10" key="1">
    <citation type="submission" date="2017-05" db="EMBL/GenBank/DDBJ databases">
        <title>Genome Sequence of Loktanella vestfoldensis Strain SMR4r Isolated from a Culture of the Diatom Skeletonema marinoi.</title>
        <authorList>
            <person name="Topel M."/>
            <person name="Pinder M.I.M."/>
            <person name="Johansson O.N."/>
            <person name="Kourtchenko O."/>
            <person name="Godhe A."/>
            <person name="Clarke A.K."/>
        </authorList>
    </citation>
    <scope>NUCLEOTIDE SEQUENCE [LARGE SCALE GENOMIC DNA]</scope>
    <source>
        <strain evidence="9 10">SMR4r</strain>
    </source>
</reference>
<dbReference type="Proteomes" id="UP000195273">
    <property type="component" value="Chromosome"/>
</dbReference>
<dbReference type="FunFam" id="3.50.50.60:FF:000021">
    <property type="entry name" value="Ubiquinone biosynthesis monooxygenase COQ6"/>
    <property type="match status" value="1"/>
</dbReference>
<dbReference type="GO" id="GO:0004497">
    <property type="term" value="F:monooxygenase activity"/>
    <property type="evidence" value="ECO:0007669"/>
    <property type="project" value="UniProtKB-KW"/>
</dbReference>
<organism evidence="9 10">
    <name type="scientific">Yoonia vestfoldensis</name>
    <dbReference type="NCBI Taxonomy" id="245188"/>
    <lineage>
        <taxon>Bacteria</taxon>
        <taxon>Pseudomonadati</taxon>
        <taxon>Pseudomonadota</taxon>
        <taxon>Alphaproteobacteria</taxon>
        <taxon>Rhodobacterales</taxon>
        <taxon>Paracoccaceae</taxon>
        <taxon>Yoonia</taxon>
    </lineage>
</organism>
<dbReference type="EMBL" id="CP021431">
    <property type="protein sequence ID" value="ART99517.1"/>
    <property type="molecule type" value="Genomic_DNA"/>
</dbReference>
<accession>A0A1Y0E7P6</accession>
<evidence type="ECO:0000259" key="8">
    <source>
        <dbReference type="Pfam" id="PF01494"/>
    </source>
</evidence>